<dbReference type="PANTHER" id="PTHR45848:SF4">
    <property type="entry name" value="DUAL SPECIFICITY PROTEIN PHOSPHATASE 12"/>
    <property type="match status" value="1"/>
</dbReference>
<sequence>MSTAFEREIAPSSQSSIFFCKAVWKLRRGLKSIFIFENFPCLLNATSAAAIICTCVKAQNPSFGCALLQFAVSCPRTVRLGKIFTEATAMFFVRDRLYFGNIEAAADVLQKGEAEITHVLSLLSSASISFFSEWRSEIAIPTKEVRKVFAGEVGTGLAKNSLSPAKLLYSLELAGPGLKILRMAVPLRDSEDEDLLDFLDVCLDFIDQGRMEGSVLVHCFAGVSRSAAVIIAYLMRTEQKSQEDALESLRQCCEFVCPNDGFIEQELGFKVDTSSPLYKRFRLKVLGHSYKLGEKVDSSVFEDDPGLQPESTSSTESSKEQQPTTVYRCKKCRRIAALHGNVVSHTPGEGETCFEWHKRKSGNPFKKFDQIECTSIFVEPLRWMTTVEEGALEGKLSCIHCEARLGYFNWSGIQCSCGSWITPAFQLHKSRVDINTA</sequence>
<dbReference type="InterPro" id="IPR016130">
    <property type="entry name" value="Tyr_Pase_AS"/>
</dbReference>
<dbReference type="InterPro" id="IPR000340">
    <property type="entry name" value="Dual-sp_phosphatase_cat-dom"/>
</dbReference>
<dbReference type="InterPro" id="IPR020422">
    <property type="entry name" value="TYR_PHOSPHATASE_DUAL_dom"/>
</dbReference>
<dbReference type="PROSITE" id="PS50054">
    <property type="entry name" value="TYR_PHOSPHATASE_DUAL"/>
    <property type="match status" value="1"/>
</dbReference>
<evidence type="ECO:0000313" key="8">
    <source>
        <dbReference type="EMBL" id="KAG0475273.1"/>
    </source>
</evidence>
<feature type="compositionally biased region" description="Low complexity" evidence="5">
    <location>
        <begin position="308"/>
        <end position="322"/>
    </location>
</feature>
<protein>
    <recommendedName>
        <fullName evidence="2">protein-tyrosine-phosphatase</fullName>
        <ecNumber evidence="2">3.1.3.48</ecNumber>
    </recommendedName>
</protein>
<gene>
    <name evidence="8" type="ORF">HPP92_014959</name>
</gene>
<name>A0A835QP95_VANPL</name>
<evidence type="ECO:0000259" key="6">
    <source>
        <dbReference type="PROSITE" id="PS50054"/>
    </source>
</evidence>
<evidence type="ECO:0000256" key="4">
    <source>
        <dbReference type="ARBA" id="ARBA00022912"/>
    </source>
</evidence>
<keyword evidence="4" id="KW-0904">Protein phosphatase</keyword>
<comment type="caution">
    <text evidence="8">The sequence shown here is derived from an EMBL/GenBank/DDBJ whole genome shotgun (WGS) entry which is preliminary data.</text>
</comment>
<feature type="domain" description="Tyrosine-protein phosphatase" evidence="6">
    <location>
        <begin position="86"/>
        <end position="275"/>
    </location>
</feature>
<dbReference type="EC" id="3.1.3.48" evidence="2"/>
<evidence type="ECO:0000256" key="1">
    <source>
        <dbReference type="ARBA" id="ARBA00008601"/>
    </source>
</evidence>
<dbReference type="GO" id="GO:0004725">
    <property type="term" value="F:protein tyrosine phosphatase activity"/>
    <property type="evidence" value="ECO:0007669"/>
    <property type="project" value="UniProtKB-EC"/>
</dbReference>
<evidence type="ECO:0000259" key="7">
    <source>
        <dbReference type="PROSITE" id="PS50056"/>
    </source>
</evidence>
<evidence type="ECO:0000256" key="5">
    <source>
        <dbReference type="SAM" id="MobiDB-lite"/>
    </source>
</evidence>
<dbReference type="PROSITE" id="PS00383">
    <property type="entry name" value="TYR_PHOSPHATASE_1"/>
    <property type="match status" value="1"/>
</dbReference>
<dbReference type="InterPro" id="IPR029021">
    <property type="entry name" value="Prot-tyrosine_phosphatase-like"/>
</dbReference>
<evidence type="ECO:0000256" key="3">
    <source>
        <dbReference type="ARBA" id="ARBA00022801"/>
    </source>
</evidence>
<dbReference type="SMART" id="SM00195">
    <property type="entry name" value="DSPc"/>
    <property type="match status" value="1"/>
</dbReference>
<dbReference type="EMBL" id="JADCNM010000007">
    <property type="protein sequence ID" value="KAG0475273.1"/>
    <property type="molecule type" value="Genomic_DNA"/>
</dbReference>
<dbReference type="InterPro" id="IPR000387">
    <property type="entry name" value="Tyr_Pase_dom"/>
</dbReference>
<dbReference type="Pfam" id="PF00782">
    <property type="entry name" value="DSPc"/>
    <property type="match status" value="1"/>
</dbReference>
<reference evidence="8 9" key="1">
    <citation type="journal article" date="2020" name="Nat. Food">
        <title>A phased Vanilla planifolia genome enables genetic improvement of flavour and production.</title>
        <authorList>
            <person name="Hasing T."/>
            <person name="Tang H."/>
            <person name="Brym M."/>
            <person name="Khazi F."/>
            <person name="Huang T."/>
            <person name="Chambers A.H."/>
        </authorList>
    </citation>
    <scope>NUCLEOTIDE SEQUENCE [LARGE SCALE GENOMIC DNA]</scope>
    <source>
        <tissue evidence="8">Leaf</tissue>
    </source>
</reference>
<dbReference type="OrthoDB" id="2017893at2759"/>
<dbReference type="AlphaFoldDB" id="A0A835QP95"/>
<keyword evidence="3" id="KW-0378">Hydrolase</keyword>
<dbReference type="GO" id="GO:0008138">
    <property type="term" value="F:protein tyrosine/serine/threonine phosphatase activity"/>
    <property type="evidence" value="ECO:0007669"/>
    <property type="project" value="TreeGrafter"/>
</dbReference>
<comment type="similarity">
    <text evidence="1">Belongs to the protein-tyrosine phosphatase family. Non-receptor class dual specificity subfamily.</text>
</comment>
<proteinExistence type="inferred from homology"/>
<dbReference type="Gene3D" id="3.90.190.10">
    <property type="entry name" value="Protein tyrosine phosphatase superfamily"/>
    <property type="match status" value="1"/>
</dbReference>
<dbReference type="FunFam" id="3.90.190.10:FF:000083">
    <property type="entry name" value="Dual specificity protein phosphatase 12-like"/>
    <property type="match status" value="1"/>
</dbReference>
<dbReference type="PROSITE" id="PS50056">
    <property type="entry name" value="TYR_PHOSPHATASE_2"/>
    <property type="match status" value="1"/>
</dbReference>
<feature type="region of interest" description="Disordered" evidence="5">
    <location>
        <begin position="301"/>
        <end position="322"/>
    </location>
</feature>
<dbReference type="PANTHER" id="PTHR45848">
    <property type="entry name" value="DUAL SPECIFICITY PROTEIN PHOSPHATASE 12 FAMILY MEMBER"/>
    <property type="match status" value="1"/>
</dbReference>
<organism evidence="8 9">
    <name type="scientific">Vanilla planifolia</name>
    <name type="common">Vanilla</name>
    <dbReference type="NCBI Taxonomy" id="51239"/>
    <lineage>
        <taxon>Eukaryota</taxon>
        <taxon>Viridiplantae</taxon>
        <taxon>Streptophyta</taxon>
        <taxon>Embryophyta</taxon>
        <taxon>Tracheophyta</taxon>
        <taxon>Spermatophyta</taxon>
        <taxon>Magnoliopsida</taxon>
        <taxon>Liliopsida</taxon>
        <taxon>Asparagales</taxon>
        <taxon>Orchidaceae</taxon>
        <taxon>Vanilloideae</taxon>
        <taxon>Vanilleae</taxon>
        <taxon>Vanilla</taxon>
    </lineage>
</organism>
<dbReference type="Proteomes" id="UP000639772">
    <property type="component" value="Chromosome 7"/>
</dbReference>
<feature type="domain" description="Tyrosine specific protein phosphatases" evidence="7">
    <location>
        <begin position="193"/>
        <end position="251"/>
    </location>
</feature>
<accession>A0A835QP95</accession>
<evidence type="ECO:0000313" key="9">
    <source>
        <dbReference type="Proteomes" id="UP000639772"/>
    </source>
</evidence>
<dbReference type="SUPFAM" id="SSF52799">
    <property type="entry name" value="(Phosphotyrosine protein) phosphatases II"/>
    <property type="match status" value="1"/>
</dbReference>
<evidence type="ECO:0000256" key="2">
    <source>
        <dbReference type="ARBA" id="ARBA00013064"/>
    </source>
</evidence>